<feature type="compositionally biased region" description="Low complexity" evidence="1">
    <location>
        <begin position="31"/>
        <end position="48"/>
    </location>
</feature>
<feature type="region of interest" description="Disordered" evidence="1">
    <location>
        <begin position="63"/>
        <end position="97"/>
    </location>
</feature>
<evidence type="ECO:0000313" key="4">
    <source>
        <dbReference type="Proteomes" id="UP001396334"/>
    </source>
</evidence>
<dbReference type="Proteomes" id="UP001396334">
    <property type="component" value="Unassembled WGS sequence"/>
</dbReference>
<keyword evidence="4" id="KW-1185">Reference proteome</keyword>
<evidence type="ECO:0000313" key="3">
    <source>
        <dbReference type="EMBL" id="KAK8976497.1"/>
    </source>
</evidence>
<proteinExistence type="predicted"/>
<comment type="caution">
    <text evidence="3">The sequence shown here is derived from an EMBL/GenBank/DDBJ whole genome shotgun (WGS) entry which is preliminary data.</text>
</comment>
<accession>A0ABR2NJZ0</accession>
<protein>
    <submittedName>
        <fullName evidence="3">Uncharacterized protein</fullName>
    </submittedName>
</protein>
<name>A0ABR2NJZ0_9ROSI</name>
<reference evidence="3 4" key="1">
    <citation type="journal article" date="2024" name="G3 (Bethesda)">
        <title>Genome assembly of Hibiscus sabdariffa L. provides insights into metabolisms of medicinal natural products.</title>
        <authorList>
            <person name="Kim T."/>
        </authorList>
    </citation>
    <scope>NUCLEOTIDE SEQUENCE [LARGE SCALE GENOMIC DNA]</scope>
    <source>
        <strain evidence="3">TK-2024</strain>
        <tissue evidence="3">Old leaves</tissue>
    </source>
</reference>
<dbReference type="EMBL" id="JBBPBN010000129">
    <property type="protein sequence ID" value="KAK8976497.1"/>
    <property type="molecule type" value="Genomic_DNA"/>
</dbReference>
<organism evidence="3 4">
    <name type="scientific">Hibiscus sabdariffa</name>
    <name type="common">roselle</name>
    <dbReference type="NCBI Taxonomy" id="183260"/>
    <lineage>
        <taxon>Eukaryota</taxon>
        <taxon>Viridiplantae</taxon>
        <taxon>Streptophyta</taxon>
        <taxon>Embryophyta</taxon>
        <taxon>Tracheophyta</taxon>
        <taxon>Spermatophyta</taxon>
        <taxon>Magnoliopsida</taxon>
        <taxon>eudicotyledons</taxon>
        <taxon>Gunneridae</taxon>
        <taxon>Pentapetalae</taxon>
        <taxon>rosids</taxon>
        <taxon>malvids</taxon>
        <taxon>Malvales</taxon>
        <taxon>Malvaceae</taxon>
        <taxon>Malvoideae</taxon>
        <taxon>Hibiscus</taxon>
    </lineage>
</organism>
<feature type="region of interest" description="Disordered" evidence="1">
    <location>
        <begin position="25"/>
        <end position="48"/>
    </location>
</feature>
<evidence type="ECO:0000256" key="1">
    <source>
        <dbReference type="SAM" id="MobiDB-lite"/>
    </source>
</evidence>
<gene>
    <name evidence="2" type="ORF">V6N11_033164</name>
    <name evidence="3" type="ORF">V6N11_047347</name>
</gene>
<evidence type="ECO:0000313" key="2">
    <source>
        <dbReference type="EMBL" id="KAK8482081.1"/>
    </source>
</evidence>
<sequence>MIDKRVESLVLSYSPHRCLHVTTGRCQENKGSSSPSHQSSGHPSLLLSPTSSLAAIAVDRLHSSSSVGFQPPKPQKPSNREWVQTSLGTDGGLPEDGEWVEVWSPVDEDCSYKGFDEGDEA</sequence>
<dbReference type="EMBL" id="JBBPBN010000818">
    <property type="protein sequence ID" value="KAK8482081.1"/>
    <property type="molecule type" value="Genomic_DNA"/>
</dbReference>